<comment type="subcellular location">
    <subcellularLocation>
        <location evidence="1">Late endosome</location>
    </subcellularLocation>
    <subcellularLocation>
        <location evidence="2">Membrane</location>
        <topology evidence="2">Lipid-anchor</topology>
    </subcellularLocation>
</comment>
<dbReference type="SMART" id="SM00173">
    <property type="entry name" value="RAS"/>
    <property type="match status" value="1"/>
</dbReference>
<dbReference type="Pfam" id="PF00071">
    <property type="entry name" value="Ras"/>
    <property type="match status" value="3"/>
</dbReference>
<dbReference type="SMART" id="SM00174">
    <property type="entry name" value="RHO"/>
    <property type="match status" value="1"/>
</dbReference>
<evidence type="ECO:0000256" key="15">
    <source>
        <dbReference type="SAM" id="MobiDB-lite"/>
    </source>
</evidence>
<comment type="catalytic activity">
    <reaction evidence="14">
        <text>GTP + H2O = GDP + phosphate + H(+)</text>
        <dbReference type="Rhea" id="RHEA:19669"/>
        <dbReference type="ChEBI" id="CHEBI:15377"/>
        <dbReference type="ChEBI" id="CHEBI:15378"/>
        <dbReference type="ChEBI" id="CHEBI:37565"/>
        <dbReference type="ChEBI" id="CHEBI:43474"/>
        <dbReference type="ChEBI" id="CHEBI:58189"/>
        <dbReference type="EC" id="3.6.5.2"/>
    </reaction>
    <physiologicalReaction direction="left-to-right" evidence="14">
        <dbReference type="Rhea" id="RHEA:19670"/>
    </physiologicalReaction>
</comment>
<dbReference type="STRING" id="623744.A0A553R4P1"/>
<evidence type="ECO:0000256" key="12">
    <source>
        <dbReference type="ARBA" id="ARBA00023288"/>
    </source>
</evidence>
<dbReference type="OrthoDB" id="9989112at2759"/>
<dbReference type="InterPro" id="IPR027417">
    <property type="entry name" value="P-loop_NTPase"/>
</dbReference>
<comment type="caution">
    <text evidence="16">The sequence shown here is derived from an EMBL/GenBank/DDBJ whole genome shotgun (WGS) entry which is preliminary data.</text>
</comment>
<keyword evidence="17" id="KW-1185">Reference proteome</keyword>
<dbReference type="SUPFAM" id="SSF52540">
    <property type="entry name" value="P-loop containing nucleoside triphosphate hydrolases"/>
    <property type="match status" value="1"/>
</dbReference>
<feature type="compositionally biased region" description="Polar residues" evidence="15">
    <location>
        <begin position="160"/>
        <end position="176"/>
    </location>
</feature>
<dbReference type="EC" id="3.6.5.2" evidence="4"/>
<dbReference type="PANTHER" id="PTHR47980">
    <property type="entry name" value="LD44762P"/>
    <property type="match status" value="1"/>
</dbReference>
<dbReference type="Proteomes" id="UP000316079">
    <property type="component" value="Unassembled WGS sequence"/>
</dbReference>
<dbReference type="InterPro" id="IPR005225">
    <property type="entry name" value="Small_GTP-bd"/>
</dbReference>
<dbReference type="GO" id="GO:0005525">
    <property type="term" value="F:GTP binding"/>
    <property type="evidence" value="ECO:0007669"/>
    <property type="project" value="UniProtKB-KW"/>
</dbReference>
<evidence type="ECO:0000256" key="8">
    <source>
        <dbReference type="ARBA" id="ARBA00022990"/>
    </source>
</evidence>
<evidence type="ECO:0000256" key="2">
    <source>
        <dbReference type="ARBA" id="ARBA00004635"/>
    </source>
</evidence>
<keyword evidence="5" id="KW-0488">Methylation</keyword>
<dbReference type="PROSITE" id="PS51419">
    <property type="entry name" value="RAB"/>
    <property type="match status" value="1"/>
</dbReference>
<dbReference type="InterPro" id="IPR001806">
    <property type="entry name" value="Small_GTPase"/>
</dbReference>
<evidence type="ECO:0000256" key="5">
    <source>
        <dbReference type="ARBA" id="ARBA00022481"/>
    </source>
</evidence>
<keyword evidence="7" id="KW-0967">Endosome</keyword>
<dbReference type="GO" id="GO:0003925">
    <property type="term" value="F:G protein activity"/>
    <property type="evidence" value="ECO:0007669"/>
    <property type="project" value="UniProtKB-EC"/>
</dbReference>
<dbReference type="PROSITE" id="PS51421">
    <property type="entry name" value="RAS"/>
    <property type="match status" value="1"/>
</dbReference>
<keyword evidence="13" id="KW-0636">Prenylation</keyword>
<keyword evidence="12" id="KW-0449">Lipoprotein</keyword>
<name>A0A553R4P1_9TELE</name>
<protein>
    <recommendedName>
        <fullName evidence="4">small monomeric GTPase</fullName>
        <ecNumber evidence="4">3.6.5.2</ecNumber>
    </recommendedName>
</protein>
<keyword evidence="6" id="KW-0547">Nucleotide-binding</keyword>
<reference evidence="16 17" key="1">
    <citation type="journal article" date="2019" name="Sci. Data">
        <title>Hybrid genome assembly and annotation of Danionella translucida.</title>
        <authorList>
            <person name="Kadobianskyi M."/>
            <person name="Schulze L."/>
            <person name="Schuelke M."/>
            <person name="Judkewitz B."/>
        </authorList>
    </citation>
    <scope>NUCLEOTIDE SEQUENCE [LARGE SCALE GENOMIC DNA]</scope>
    <source>
        <strain evidence="16 17">Bolton</strain>
    </source>
</reference>
<feature type="compositionally biased region" description="Acidic residues" evidence="15">
    <location>
        <begin position="15"/>
        <end position="25"/>
    </location>
</feature>
<dbReference type="SMART" id="SM00176">
    <property type="entry name" value="RAN"/>
    <property type="match status" value="1"/>
</dbReference>
<evidence type="ECO:0000256" key="13">
    <source>
        <dbReference type="ARBA" id="ARBA00023289"/>
    </source>
</evidence>
<feature type="region of interest" description="Disordered" evidence="15">
    <location>
        <begin position="1"/>
        <end position="42"/>
    </location>
</feature>
<organism evidence="16 17">
    <name type="scientific">Danionella cerebrum</name>
    <dbReference type="NCBI Taxonomy" id="2873325"/>
    <lineage>
        <taxon>Eukaryota</taxon>
        <taxon>Metazoa</taxon>
        <taxon>Chordata</taxon>
        <taxon>Craniata</taxon>
        <taxon>Vertebrata</taxon>
        <taxon>Euteleostomi</taxon>
        <taxon>Actinopterygii</taxon>
        <taxon>Neopterygii</taxon>
        <taxon>Teleostei</taxon>
        <taxon>Ostariophysi</taxon>
        <taxon>Cypriniformes</taxon>
        <taxon>Danionidae</taxon>
        <taxon>Danioninae</taxon>
        <taxon>Danionella</taxon>
    </lineage>
</organism>
<evidence type="ECO:0000256" key="1">
    <source>
        <dbReference type="ARBA" id="ARBA00004603"/>
    </source>
</evidence>
<evidence type="ECO:0000256" key="9">
    <source>
        <dbReference type="ARBA" id="ARBA00023134"/>
    </source>
</evidence>
<dbReference type="AlphaFoldDB" id="A0A553R4P1"/>
<feature type="compositionally biased region" description="Basic and acidic residues" evidence="15">
    <location>
        <begin position="142"/>
        <end position="152"/>
    </location>
</feature>
<gene>
    <name evidence="16" type="ORF">DNTS_032793</name>
</gene>
<evidence type="ECO:0000256" key="14">
    <source>
        <dbReference type="ARBA" id="ARBA00047660"/>
    </source>
</evidence>
<evidence type="ECO:0000256" key="3">
    <source>
        <dbReference type="ARBA" id="ARBA00006270"/>
    </source>
</evidence>
<feature type="compositionally biased region" description="Polar residues" evidence="15">
    <location>
        <begin position="666"/>
        <end position="678"/>
    </location>
</feature>
<dbReference type="NCBIfam" id="TIGR00231">
    <property type="entry name" value="small_GTP"/>
    <property type="match status" value="1"/>
</dbReference>
<keyword evidence="8" id="KW-0007">Acetylation</keyword>
<accession>A0A553R4P1</accession>
<evidence type="ECO:0000313" key="16">
    <source>
        <dbReference type="EMBL" id="TRY97140.1"/>
    </source>
</evidence>
<feature type="region of interest" description="Disordered" evidence="15">
    <location>
        <begin position="121"/>
        <end position="176"/>
    </location>
</feature>
<dbReference type="GO" id="GO:0016020">
    <property type="term" value="C:membrane"/>
    <property type="evidence" value="ECO:0007669"/>
    <property type="project" value="UniProtKB-SubCell"/>
</dbReference>
<sequence length="686" mass="76003">MRGLQRFVQFSGAGFDEEEDEEEERETPVIEDRSSSPPASASAEIKVLKNPVFSISNKAGELKTRKHSIFSSQRVSVSNYPGAPAVPLCRGQRSEEAWHCGSNAQGREALLGTGARIIPGTFSRNEGETPLSSSQSLSIEPRVTRSELEPALKHPRNVFSIRTQSSRSVTGSDHESAGSSSVIWIRSGVVLSLRSATAGHSDTPGGSLCALEHVISPRLMAWFNEISMCAFVHSQRFLLQHEKNSECNHLRFLRSDLNRGNATVRLIKHQTGERLGEGRRVSARVRSCSGRPPHPNTLLTEIRGKNFSNKGDFVKNNPRHKTKENKDVKLAKKQVLQKHSVSANRRQCHEQTEAETIRFSETPAGGSILLPFLPSVLLWFSSPRSNIDPSLAWPFTAQADRCHTETPLRRPFVFRLGSGGTMTDGDYDYLIKLLALGDSGVGKTTFLYRYTDNKFNPKFITTVGIDFREKRVVSCSSPGKRLVNKSVQLTVVFLQVYTTNSPNGTTGKTFKVHLQLWDTAGQERFRSLTTAFFRDAMGFLLMFDLTSQQSFLNVRNWMSECLSCSPRRVGDVLLLLCPLKGLGQLQANAYCENPDIVLVGNKADLADQREVQEKQAKELADKYGIPYLETSAATGSDVERAVSTLLDLVMKRMEQCLEKPPPEANPNDTGTANLSDAPSHSRKCAC</sequence>
<dbReference type="PROSITE" id="PS51420">
    <property type="entry name" value="RHO"/>
    <property type="match status" value="1"/>
</dbReference>
<proteinExistence type="inferred from homology"/>
<dbReference type="EMBL" id="SRMA01025241">
    <property type="protein sequence ID" value="TRY97140.1"/>
    <property type="molecule type" value="Genomic_DNA"/>
</dbReference>
<evidence type="ECO:0000256" key="6">
    <source>
        <dbReference type="ARBA" id="ARBA00022741"/>
    </source>
</evidence>
<keyword evidence="10" id="KW-0472">Membrane</keyword>
<dbReference type="Gene3D" id="3.40.50.300">
    <property type="entry name" value="P-loop containing nucleotide triphosphate hydrolases"/>
    <property type="match status" value="1"/>
</dbReference>
<evidence type="ECO:0000256" key="7">
    <source>
        <dbReference type="ARBA" id="ARBA00022753"/>
    </source>
</evidence>
<dbReference type="CDD" id="cd04127">
    <property type="entry name" value="Rab27A"/>
    <property type="match status" value="1"/>
</dbReference>
<comment type="similarity">
    <text evidence="3">Belongs to the small GTPase superfamily. Rab family.</text>
</comment>
<evidence type="ECO:0000256" key="10">
    <source>
        <dbReference type="ARBA" id="ARBA00023136"/>
    </source>
</evidence>
<evidence type="ECO:0000313" key="17">
    <source>
        <dbReference type="Proteomes" id="UP000316079"/>
    </source>
</evidence>
<keyword evidence="11" id="KW-1015">Disulfide bond</keyword>
<dbReference type="InterPro" id="IPR050305">
    <property type="entry name" value="Small_GTPase_Rab"/>
</dbReference>
<dbReference type="InterPro" id="IPR041837">
    <property type="entry name" value="Rab27a/b"/>
</dbReference>
<dbReference type="SMART" id="SM00175">
    <property type="entry name" value="RAB"/>
    <property type="match status" value="1"/>
</dbReference>
<keyword evidence="9" id="KW-0342">GTP-binding</keyword>
<feature type="region of interest" description="Disordered" evidence="15">
    <location>
        <begin position="658"/>
        <end position="686"/>
    </location>
</feature>
<dbReference type="PRINTS" id="PR00449">
    <property type="entry name" value="RASTRNSFRMNG"/>
</dbReference>
<evidence type="ECO:0000256" key="4">
    <source>
        <dbReference type="ARBA" id="ARBA00011984"/>
    </source>
</evidence>
<dbReference type="GO" id="GO:0005770">
    <property type="term" value="C:late endosome"/>
    <property type="evidence" value="ECO:0007669"/>
    <property type="project" value="UniProtKB-SubCell"/>
</dbReference>
<evidence type="ECO:0000256" key="11">
    <source>
        <dbReference type="ARBA" id="ARBA00023157"/>
    </source>
</evidence>